<keyword evidence="1" id="KW-0479">Metal-binding</keyword>
<evidence type="ECO:0000256" key="5">
    <source>
        <dbReference type="SAM" id="Coils"/>
    </source>
</evidence>
<evidence type="ECO:0000256" key="4">
    <source>
        <dbReference type="PROSITE-ProRule" id="PRU00228"/>
    </source>
</evidence>
<feature type="region of interest" description="Disordered" evidence="6">
    <location>
        <begin position="407"/>
        <end position="487"/>
    </location>
</feature>
<dbReference type="PROSITE" id="PS50135">
    <property type="entry name" value="ZF_ZZ_2"/>
    <property type="match status" value="1"/>
</dbReference>
<keyword evidence="9" id="KW-1185">Reference proteome</keyword>
<dbReference type="Proteomes" id="UP000187283">
    <property type="component" value="Unassembled WGS sequence"/>
</dbReference>
<dbReference type="InterPro" id="IPR000433">
    <property type="entry name" value="Znf_ZZ"/>
</dbReference>
<feature type="region of interest" description="Disordered" evidence="6">
    <location>
        <begin position="94"/>
        <end position="151"/>
    </location>
</feature>
<dbReference type="SMART" id="SM00291">
    <property type="entry name" value="ZnF_ZZ"/>
    <property type="match status" value="3"/>
</dbReference>
<dbReference type="EMBL" id="LSSN01002757">
    <property type="protein sequence ID" value="OMJ15164.1"/>
    <property type="molecule type" value="Genomic_DNA"/>
</dbReference>
<evidence type="ECO:0000256" key="2">
    <source>
        <dbReference type="ARBA" id="ARBA00022771"/>
    </source>
</evidence>
<sequence>MRITNNEKNSEPADNKSVVELIQTTIDSLNSQLESLEKTGEEISATLATEIKKNVERAISTVSKFMGTSTPSSRDEYSSSAKIDETANAPLDPWVYESRKKSRRHEKAHSCRKSRSSRASLQSDAENSNDSVENKKNRHRHSHKSSRHKHRSKYVDNDISTIISVSCDSCQQEISDLRWKCIDCPDFDLCQNCKFNHSLINHGHPLYAIPPFYRDVIANRDDSGYEVVCNLCEATINGVRWNCNICEDIDFCSKCRNNSVPFHTNYNEIDHALQASYHSNGNLLDPNPQSNEVDIYIGCDNCGSRIDGEIFKCDICKDFDLCIECFPKLNKIEHAHNEFVLINPSSTRFEDSKVSENKPDSEKSHKKSKKNKTEKIKSTTRIDEIKNSINLIAKKNQKLAEKIHKKVQDNLKKSSKSHKEKLSSNKKSSSASASESEFDKKDSAPNNFSQRSFSHSSTTNNTFNPDASSSMNSRHQHNLSRAKSTRDSIMDIQKRVFRESEQTIRNISKTVMETPEVRNALNWGYSFVNGNTHSPRSHSNHQGDNIQNNMRLYYESQINLSAFFVEDLTIPDNTIVGPNEKFVKIWSIANVGDVKWPEGTKIVFLEGTSMGEYGKTEFPVVIGNTYEKTSVAVDMVSPSSPGRYVSKWRLSTQNGGLFGDLIWCDILVESPDSNSLENPKASPVTSQNDIETTTYQLGNVSLNNPHKNFHAHAMRSHSNFGCGNRYKSRRESRRETLAEYTNSLTETLTPVFESLAKVSADIIQDIIKKGTEAQNSYKESKSSKRNHKSSEQELNDDTSRDIPSNKESEDGTISQNHSVPASATNELVDTEPRKDSESPFVESAIPVVAIDEPLKQVNESERIPGSFRAESMVTLSPNENEDFDVSVAPSEPNTSQSPLYTDILANFKSEIIKEDLELISRRSSLNRMSYPAYSPSNSLDGINDTAVNNRAITTSLPSLSSPPETQEITPKSPAIIRIEPAEGELHNAMNNNMTASTLSIDKEEKFHDVEIGFSDHSVTENKNAADEQENKPETEAETKSESDFEMVYSVHEKNE</sequence>
<dbReference type="Gene3D" id="2.60.40.10">
    <property type="entry name" value="Immunoglobulins"/>
    <property type="match status" value="1"/>
</dbReference>
<dbReference type="CDD" id="cd14947">
    <property type="entry name" value="NBR1_like"/>
    <property type="match status" value="1"/>
</dbReference>
<dbReference type="Pfam" id="PF00569">
    <property type="entry name" value="ZZ"/>
    <property type="match status" value="3"/>
</dbReference>
<feature type="compositionally biased region" description="Basic and acidic residues" evidence="6">
    <location>
        <begin position="350"/>
        <end position="363"/>
    </location>
</feature>
<dbReference type="GO" id="GO:0008270">
    <property type="term" value="F:zinc ion binding"/>
    <property type="evidence" value="ECO:0007669"/>
    <property type="project" value="UniProtKB-KW"/>
</dbReference>
<dbReference type="Gene3D" id="3.30.60.90">
    <property type="match status" value="3"/>
</dbReference>
<dbReference type="SUPFAM" id="SSF57850">
    <property type="entry name" value="RING/U-box"/>
    <property type="match status" value="3"/>
</dbReference>
<accession>A0A1R1XKL8</accession>
<evidence type="ECO:0000256" key="1">
    <source>
        <dbReference type="ARBA" id="ARBA00022723"/>
    </source>
</evidence>
<dbReference type="PROSITE" id="PS01357">
    <property type="entry name" value="ZF_ZZ_1"/>
    <property type="match status" value="2"/>
</dbReference>
<feature type="compositionally biased region" description="Basic residues" evidence="6">
    <location>
        <begin position="136"/>
        <end position="151"/>
    </location>
</feature>
<feature type="region of interest" description="Disordered" evidence="6">
    <location>
        <begin position="350"/>
        <end position="379"/>
    </location>
</feature>
<keyword evidence="3" id="KW-0862">Zinc</keyword>
<organism evidence="8 9">
    <name type="scientific">Smittium culicis</name>
    <dbReference type="NCBI Taxonomy" id="133412"/>
    <lineage>
        <taxon>Eukaryota</taxon>
        <taxon>Fungi</taxon>
        <taxon>Fungi incertae sedis</taxon>
        <taxon>Zoopagomycota</taxon>
        <taxon>Kickxellomycotina</taxon>
        <taxon>Harpellomycetes</taxon>
        <taxon>Harpellales</taxon>
        <taxon>Legeriomycetaceae</taxon>
        <taxon>Smittium</taxon>
    </lineage>
</organism>
<feature type="coiled-coil region" evidence="5">
    <location>
        <begin position="19"/>
        <end position="46"/>
    </location>
</feature>
<evidence type="ECO:0000313" key="8">
    <source>
        <dbReference type="EMBL" id="OMJ15164.1"/>
    </source>
</evidence>
<comment type="caution">
    <text evidence="8">The sequence shown here is derived from an EMBL/GenBank/DDBJ whole genome shotgun (WGS) entry which is preliminary data.</text>
</comment>
<proteinExistence type="predicted"/>
<evidence type="ECO:0000256" key="6">
    <source>
        <dbReference type="SAM" id="MobiDB-lite"/>
    </source>
</evidence>
<dbReference type="PANTHER" id="PTHR20930:SF0">
    <property type="entry name" value="PROTEIN ILRUN"/>
    <property type="match status" value="1"/>
</dbReference>
<name>A0A1R1XKL8_9FUNG</name>
<protein>
    <submittedName>
        <fullName evidence="8">Next to BRCA1 gene 1 protein</fullName>
    </submittedName>
</protein>
<feature type="compositionally biased region" description="Polar residues" evidence="6">
    <location>
        <begin position="117"/>
        <end position="131"/>
    </location>
</feature>
<feature type="domain" description="ZZ-type" evidence="7">
    <location>
        <begin position="162"/>
        <end position="220"/>
    </location>
</feature>
<evidence type="ECO:0000259" key="7">
    <source>
        <dbReference type="PROSITE" id="PS50135"/>
    </source>
</evidence>
<dbReference type="InterPro" id="IPR043145">
    <property type="entry name" value="Znf_ZZ_sf"/>
</dbReference>
<feature type="region of interest" description="Disordered" evidence="6">
    <location>
        <begin position="1014"/>
        <end position="1055"/>
    </location>
</feature>
<dbReference type="OrthoDB" id="661148at2759"/>
<dbReference type="InterPro" id="IPR032350">
    <property type="entry name" value="Nbr1_FW"/>
</dbReference>
<evidence type="ECO:0000256" key="3">
    <source>
        <dbReference type="ARBA" id="ARBA00022833"/>
    </source>
</evidence>
<dbReference type="Pfam" id="PF16158">
    <property type="entry name" value="N_BRCA1_IG"/>
    <property type="match status" value="1"/>
</dbReference>
<dbReference type="InterPro" id="IPR013783">
    <property type="entry name" value="Ig-like_fold"/>
</dbReference>
<gene>
    <name evidence="8" type="ORF">AYI70_g7442</name>
</gene>
<dbReference type="PANTHER" id="PTHR20930">
    <property type="entry name" value="OVARIAN CARCINOMA ANTIGEN CA125-RELATED"/>
    <property type="match status" value="1"/>
</dbReference>
<feature type="compositionally biased region" description="Low complexity" evidence="6">
    <location>
        <begin position="452"/>
        <end position="464"/>
    </location>
</feature>
<keyword evidence="5" id="KW-0175">Coiled coil</keyword>
<dbReference type="STRING" id="133412.A0A1R1XKL8"/>
<reference evidence="8 9" key="1">
    <citation type="submission" date="2017-01" db="EMBL/GenBank/DDBJ databases">
        <authorList>
            <person name="Mah S.A."/>
            <person name="Swanson W.J."/>
            <person name="Moy G.W."/>
            <person name="Vacquier V.D."/>
        </authorList>
    </citation>
    <scope>NUCLEOTIDE SEQUENCE [LARGE SCALE GENOMIC DNA]</scope>
    <source>
        <strain evidence="8 9">GSMNP</strain>
    </source>
</reference>
<feature type="compositionally biased region" description="Polar residues" evidence="6">
    <location>
        <begin position="811"/>
        <end position="827"/>
    </location>
</feature>
<dbReference type="AlphaFoldDB" id="A0A1R1XKL8"/>
<feature type="compositionally biased region" description="Basic and acidic residues" evidence="6">
    <location>
        <begin position="797"/>
        <end position="809"/>
    </location>
</feature>
<feature type="compositionally biased region" description="Low complexity" evidence="6">
    <location>
        <begin position="425"/>
        <end position="435"/>
    </location>
</feature>
<feature type="compositionally biased region" description="Basic and acidic residues" evidence="6">
    <location>
        <begin position="1017"/>
        <end position="1042"/>
    </location>
</feature>
<evidence type="ECO:0000313" key="9">
    <source>
        <dbReference type="Proteomes" id="UP000187283"/>
    </source>
</evidence>
<dbReference type="CDD" id="cd02249">
    <property type="entry name" value="ZZ"/>
    <property type="match status" value="3"/>
</dbReference>
<feature type="compositionally biased region" description="Basic residues" evidence="6">
    <location>
        <begin position="100"/>
        <end position="116"/>
    </location>
</feature>
<keyword evidence="2 4" id="KW-0863">Zinc-finger</keyword>
<feature type="region of interest" description="Disordered" evidence="6">
    <location>
        <begin position="773"/>
        <end position="840"/>
    </location>
</feature>